<protein>
    <submittedName>
        <fullName evidence="2">Uncharacterized protein</fullName>
    </submittedName>
</protein>
<feature type="region of interest" description="Disordered" evidence="1">
    <location>
        <begin position="94"/>
        <end position="192"/>
    </location>
</feature>
<name>A0A654TXZ9_MYCTX</name>
<feature type="compositionally biased region" description="Basic residues" evidence="1">
    <location>
        <begin position="183"/>
        <end position="192"/>
    </location>
</feature>
<gene>
    <name evidence="2" type="ORF">ERS007657_00971</name>
</gene>
<reference evidence="2 3" key="1">
    <citation type="submission" date="2015-03" db="EMBL/GenBank/DDBJ databases">
        <authorList>
            <consortium name="Pathogen Informatics"/>
        </authorList>
    </citation>
    <scope>NUCLEOTIDE SEQUENCE [LARGE SCALE GENOMIC DNA]</scope>
    <source>
        <strain evidence="2 3">C09601061</strain>
    </source>
</reference>
<organism evidence="2 3">
    <name type="scientific">Mycobacterium tuberculosis</name>
    <dbReference type="NCBI Taxonomy" id="1773"/>
    <lineage>
        <taxon>Bacteria</taxon>
        <taxon>Bacillati</taxon>
        <taxon>Actinomycetota</taxon>
        <taxon>Actinomycetes</taxon>
        <taxon>Mycobacteriales</taxon>
        <taxon>Mycobacteriaceae</taxon>
        <taxon>Mycobacterium</taxon>
        <taxon>Mycobacterium tuberculosis complex</taxon>
    </lineage>
</organism>
<feature type="compositionally biased region" description="Gly residues" evidence="1">
    <location>
        <begin position="133"/>
        <end position="142"/>
    </location>
</feature>
<evidence type="ECO:0000256" key="1">
    <source>
        <dbReference type="SAM" id="MobiDB-lite"/>
    </source>
</evidence>
<proteinExistence type="predicted"/>
<dbReference type="Proteomes" id="UP000046680">
    <property type="component" value="Unassembled WGS sequence"/>
</dbReference>
<accession>A0A654TXZ9</accession>
<feature type="compositionally biased region" description="Basic residues" evidence="1">
    <location>
        <begin position="115"/>
        <end position="130"/>
    </location>
</feature>
<sequence>MEPGARRVSRGGLGSCQCRHAELGRAERRLGDLRVVQHQHPGSGHPGGGLGHRQPRPAAVGVLGKWDRAQPEPHCQYRVGRCGRVQHRVGQCGGPQLGCGQHRRAEPGPGQSRQRERRVRQHRCRQRRVRQLGSGGGPGRPGQRGVEQCRQQQLGAGQPGCGQHRVGQHRHGQHRDRAGRRLPDRHRRPQLG</sequence>
<dbReference type="EMBL" id="CGCX01000259">
    <property type="protein sequence ID" value="CFR71136.1"/>
    <property type="molecule type" value="Genomic_DNA"/>
</dbReference>
<dbReference type="AlphaFoldDB" id="A0A654TXZ9"/>
<evidence type="ECO:0000313" key="2">
    <source>
        <dbReference type="EMBL" id="CFR71136.1"/>
    </source>
</evidence>
<evidence type="ECO:0000313" key="3">
    <source>
        <dbReference type="Proteomes" id="UP000046680"/>
    </source>
</evidence>